<evidence type="ECO:0000256" key="8">
    <source>
        <dbReference type="SAM" id="Phobius"/>
    </source>
</evidence>
<feature type="domain" description="Ion transport" evidence="9">
    <location>
        <begin position="41"/>
        <end position="240"/>
    </location>
</feature>
<evidence type="ECO:0000313" key="11">
    <source>
        <dbReference type="Proteomes" id="UP000001646"/>
    </source>
</evidence>
<feature type="region of interest" description="Disordered" evidence="7">
    <location>
        <begin position="293"/>
        <end position="336"/>
    </location>
</feature>
<feature type="transmembrane region" description="Helical" evidence="8">
    <location>
        <begin position="131"/>
        <end position="152"/>
    </location>
</feature>
<feature type="transmembrane region" description="Helical" evidence="8">
    <location>
        <begin position="65"/>
        <end position="85"/>
    </location>
</feature>
<keyword evidence="6 8" id="KW-0472">Membrane</keyword>
<evidence type="ECO:0000259" key="9">
    <source>
        <dbReference type="Pfam" id="PF00520"/>
    </source>
</evidence>
<comment type="subcellular location">
    <subcellularLocation>
        <location evidence="1">Membrane</location>
        <topology evidence="1">Multi-pass membrane protein</topology>
    </subcellularLocation>
</comment>
<evidence type="ECO:0000256" key="7">
    <source>
        <dbReference type="SAM" id="MobiDB-lite"/>
    </source>
</evidence>
<protein>
    <recommendedName>
        <fullName evidence="9">Ion transport domain-containing protein</fullName>
    </recommendedName>
</protein>
<organism evidence="10 11">
    <name type="scientific">Anolis carolinensis</name>
    <name type="common">Green anole</name>
    <name type="synonym">American chameleon</name>
    <dbReference type="NCBI Taxonomy" id="28377"/>
    <lineage>
        <taxon>Eukaryota</taxon>
        <taxon>Metazoa</taxon>
        <taxon>Chordata</taxon>
        <taxon>Craniata</taxon>
        <taxon>Vertebrata</taxon>
        <taxon>Euteleostomi</taxon>
        <taxon>Lepidosauria</taxon>
        <taxon>Squamata</taxon>
        <taxon>Bifurcata</taxon>
        <taxon>Unidentata</taxon>
        <taxon>Episquamata</taxon>
        <taxon>Toxicofera</taxon>
        <taxon>Iguania</taxon>
        <taxon>Dactyloidae</taxon>
        <taxon>Anolis</taxon>
    </lineage>
</organism>
<evidence type="ECO:0000256" key="6">
    <source>
        <dbReference type="ARBA" id="ARBA00023136"/>
    </source>
</evidence>
<keyword evidence="3" id="KW-0677">Repeat</keyword>
<feature type="transmembrane region" description="Helical" evidence="8">
    <location>
        <begin position="91"/>
        <end position="110"/>
    </location>
</feature>
<keyword evidence="5" id="KW-0040">ANK repeat</keyword>
<dbReference type="InParanoid" id="A0A803T4P6"/>
<dbReference type="GeneTree" id="ENSGT00940000158512"/>
<dbReference type="InterPro" id="IPR024862">
    <property type="entry name" value="TRPV"/>
</dbReference>
<dbReference type="PANTHER" id="PTHR10582:SF5">
    <property type="entry name" value="TRANSIENT RECEPTOR POTENTIAL CATION CHANNEL SUBFAMILY V MEMBER 2"/>
    <property type="match status" value="1"/>
</dbReference>
<dbReference type="PANTHER" id="PTHR10582">
    <property type="entry name" value="TRANSIENT RECEPTOR POTENTIAL ION CHANNEL PROTEIN"/>
    <property type="match status" value="1"/>
</dbReference>
<proteinExistence type="predicted"/>
<accession>A0A803T4P6</accession>
<evidence type="ECO:0000256" key="2">
    <source>
        <dbReference type="ARBA" id="ARBA00022692"/>
    </source>
</evidence>
<evidence type="ECO:0000256" key="4">
    <source>
        <dbReference type="ARBA" id="ARBA00022989"/>
    </source>
</evidence>
<reference evidence="10" key="1">
    <citation type="submission" date="2009-12" db="EMBL/GenBank/DDBJ databases">
        <title>The Genome Sequence of Anolis carolinensis (Green Anole Lizard).</title>
        <authorList>
            <consortium name="The Genome Sequencing Platform"/>
            <person name="Di Palma F."/>
            <person name="Alfoldi J."/>
            <person name="Heiman D."/>
            <person name="Young S."/>
            <person name="Grabherr M."/>
            <person name="Johnson J."/>
            <person name="Lander E.S."/>
            <person name="Lindblad-Toh K."/>
        </authorList>
    </citation>
    <scope>NUCLEOTIDE SEQUENCE [LARGE SCALE GENOMIC DNA]</scope>
    <source>
        <strain evidence="10">JBL SC #1</strain>
    </source>
</reference>
<keyword evidence="2 8" id="KW-0812">Transmembrane</keyword>
<dbReference type="Ensembl" id="ENSACAT00000036810.1">
    <property type="protein sequence ID" value="ENSACAP00000030186.1"/>
    <property type="gene ID" value="ENSACAG00000036782.1"/>
</dbReference>
<sequence>MVSPHFLAALVFSQPPFPVTPRAGDIWWLLGQLLVLFGGIYLFLAQSLYLWRRRRLWKSLLMDGCIDIFLFLQSLALLLSAITYLSGLEEYVPLMVFSLLLGWVNMLYYTRGFQQTGIYIVMIQKAILRDLLHFLMVYVIFLFGFATALVILTGTAPHGAAPNASLVPAGGDDGDKVRYTGLLTTSLELFKFTIGMGELEFHENVHFKYLVMLLLLLFVVLTYILLLNMLIALMSETVTNVSGFSQSVWKLQASRAALVAAVKAGPKRWRPRRDYSRFPPLCNCRERSPFWRSRRTGSGSGRRRREPGVSSPSARTGRKTGGGVSGKWILSSSNIK</sequence>
<reference evidence="10" key="3">
    <citation type="submission" date="2025-09" db="UniProtKB">
        <authorList>
            <consortium name="Ensembl"/>
        </authorList>
    </citation>
    <scope>IDENTIFICATION</scope>
</reference>
<feature type="transmembrane region" description="Helical" evidence="8">
    <location>
        <begin position="26"/>
        <end position="44"/>
    </location>
</feature>
<keyword evidence="11" id="KW-1185">Reference proteome</keyword>
<keyword evidence="4 8" id="KW-1133">Transmembrane helix</keyword>
<dbReference type="Proteomes" id="UP000001646">
    <property type="component" value="Unplaced"/>
</dbReference>
<feature type="transmembrane region" description="Helical" evidence="8">
    <location>
        <begin position="209"/>
        <end position="233"/>
    </location>
</feature>
<dbReference type="GO" id="GO:0016020">
    <property type="term" value="C:membrane"/>
    <property type="evidence" value="ECO:0007669"/>
    <property type="project" value="UniProtKB-SubCell"/>
</dbReference>
<evidence type="ECO:0000256" key="1">
    <source>
        <dbReference type="ARBA" id="ARBA00004141"/>
    </source>
</evidence>
<dbReference type="GO" id="GO:0005216">
    <property type="term" value="F:monoatomic ion channel activity"/>
    <property type="evidence" value="ECO:0007669"/>
    <property type="project" value="InterPro"/>
</dbReference>
<name>A0A803T4P6_ANOCA</name>
<evidence type="ECO:0000256" key="5">
    <source>
        <dbReference type="ARBA" id="ARBA00023043"/>
    </source>
</evidence>
<reference evidence="10" key="2">
    <citation type="submission" date="2025-08" db="UniProtKB">
        <authorList>
            <consortium name="Ensembl"/>
        </authorList>
    </citation>
    <scope>IDENTIFICATION</scope>
</reference>
<evidence type="ECO:0000256" key="3">
    <source>
        <dbReference type="ARBA" id="ARBA00022737"/>
    </source>
</evidence>
<dbReference type="InterPro" id="IPR005821">
    <property type="entry name" value="Ion_trans_dom"/>
</dbReference>
<dbReference type="AlphaFoldDB" id="A0A803T4P6"/>
<dbReference type="Pfam" id="PF00520">
    <property type="entry name" value="Ion_trans"/>
    <property type="match status" value="1"/>
</dbReference>
<evidence type="ECO:0000313" key="10">
    <source>
        <dbReference type="Ensembl" id="ENSACAP00000030186.1"/>
    </source>
</evidence>